<sequence length="188" mass="20288">MGGDEEEGARLFSVMSCDRTRGNGHKWKYKKFHLSIRKSLFYCDGDRTLKWVAQRSCGACILGDIQNPTGHGPGQPAVVHPALNKGFRLGDLQSLTSALHFGVLIVLCSSIASPAAALGGAGRLPPSQHFLALGQQKIHHGANQADHQRRLPVLGHRVAPWSCCLQKKGELSQAAAPDQELRADAELP</sequence>
<evidence type="ECO:0000313" key="2">
    <source>
        <dbReference type="Proteomes" id="UP001333110"/>
    </source>
</evidence>
<proteinExistence type="predicted"/>
<organism evidence="1 2">
    <name type="scientific">Mycteria americana</name>
    <name type="common">Wood stork</name>
    <dbReference type="NCBI Taxonomy" id="33587"/>
    <lineage>
        <taxon>Eukaryota</taxon>
        <taxon>Metazoa</taxon>
        <taxon>Chordata</taxon>
        <taxon>Craniata</taxon>
        <taxon>Vertebrata</taxon>
        <taxon>Euteleostomi</taxon>
        <taxon>Archelosauria</taxon>
        <taxon>Archosauria</taxon>
        <taxon>Dinosauria</taxon>
        <taxon>Saurischia</taxon>
        <taxon>Theropoda</taxon>
        <taxon>Coelurosauria</taxon>
        <taxon>Aves</taxon>
        <taxon>Neognathae</taxon>
        <taxon>Neoaves</taxon>
        <taxon>Aequornithes</taxon>
        <taxon>Ciconiiformes</taxon>
        <taxon>Ciconiidae</taxon>
        <taxon>Mycteria</taxon>
    </lineage>
</organism>
<dbReference type="EMBL" id="JAUNZN010000001">
    <property type="protein sequence ID" value="KAK4829453.1"/>
    <property type="molecule type" value="Genomic_DNA"/>
</dbReference>
<feature type="non-terminal residue" evidence="1">
    <location>
        <position position="188"/>
    </location>
</feature>
<name>A0AAN7NL41_MYCAM</name>
<reference evidence="1 2" key="1">
    <citation type="journal article" date="2023" name="J. Hered.">
        <title>Chromosome-level genome of the wood stork (Mycteria americana) provides insight into avian chromosome evolution.</title>
        <authorList>
            <person name="Flamio R. Jr."/>
            <person name="Ramstad K.M."/>
        </authorList>
    </citation>
    <scope>NUCLEOTIDE SEQUENCE [LARGE SCALE GENOMIC DNA]</scope>
    <source>
        <strain evidence="1">JAX WOST 10</strain>
    </source>
</reference>
<accession>A0AAN7NL41</accession>
<protein>
    <submittedName>
        <fullName evidence="1">Uncharacterized protein</fullName>
    </submittedName>
</protein>
<comment type="caution">
    <text evidence="1">The sequence shown here is derived from an EMBL/GenBank/DDBJ whole genome shotgun (WGS) entry which is preliminary data.</text>
</comment>
<gene>
    <name evidence="1" type="ORF">QYF61_004671</name>
</gene>
<dbReference type="Proteomes" id="UP001333110">
    <property type="component" value="Unassembled WGS sequence"/>
</dbReference>
<keyword evidence="2" id="KW-1185">Reference proteome</keyword>
<evidence type="ECO:0000313" key="1">
    <source>
        <dbReference type="EMBL" id="KAK4829453.1"/>
    </source>
</evidence>
<dbReference type="AlphaFoldDB" id="A0AAN7NL41"/>